<dbReference type="GO" id="GO:0051539">
    <property type="term" value="F:4 iron, 4 sulfur cluster binding"/>
    <property type="evidence" value="ECO:0007669"/>
    <property type="project" value="UniProtKB-KW"/>
</dbReference>
<feature type="domain" description="Histidine kinase" evidence="24">
    <location>
        <begin position="205"/>
        <end position="376"/>
    </location>
</feature>
<evidence type="ECO:0000256" key="17">
    <source>
        <dbReference type="ARBA" id="ARBA00023004"/>
    </source>
</evidence>
<evidence type="ECO:0000313" key="27">
    <source>
        <dbReference type="EMBL" id="MBB6678505.1"/>
    </source>
</evidence>
<comment type="caution">
    <text evidence="27">The sequence shown here is derived from an EMBL/GenBank/DDBJ whole genome shotgun (WGS) entry which is preliminary data.</text>
</comment>
<evidence type="ECO:0000256" key="12">
    <source>
        <dbReference type="ARBA" id="ARBA00022723"/>
    </source>
</evidence>
<evidence type="ECO:0000313" key="28">
    <source>
        <dbReference type="Proteomes" id="UP000574133"/>
    </source>
</evidence>
<name>A0A841TEL3_9BACL</name>
<evidence type="ECO:0000256" key="7">
    <source>
        <dbReference type="ARBA" id="ARBA00022475"/>
    </source>
</evidence>
<evidence type="ECO:0000256" key="16">
    <source>
        <dbReference type="ARBA" id="ARBA00022989"/>
    </source>
</evidence>
<dbReference type="CDD" id="cd00130">
    <property type="entry name" value="PAS"/>
    <property type="match status" value="1"/>
</dbReference>
<comment type="catalytic activity">
    <reaction evidence="1">
        <text>ATP + protein L-histidine = ADP + protein N-phospho-L-histidine.</text>
        <dbReference type="EC" id="2.7.13.3"/>
    </reaction>
</comment>
<evidence type="ECO:0000256" key="8">
    <source>
        <dbReference type="ARBA" id="ARBA00022485"/>
    </source>
</evidence>
<evidence type="ECO:0000256" key="6">
    <source>
        <dbReference type="ARBA" id="ARBA00017322"/>
    </source>
</evidence>
<keyword evidence="14" id="KW-0418">Kinase</keyword>
<dbReference type="InterPro" id="IPR050482">
    <property type="entry name" value="Sensor_HK_TwoCompSys"/>
</dbReference>
<keyword evidence="16 23" id="KW-1133">Transmembrane helix</keyword>
<dbReference type="GO" id="GO:0046872">
    <property type="term" value="F:metal ion binding"/>
    <property type="evidence" value="ECO:0007669"/>
    <property type="project" value="UniProtKB-KW"/>
</dbReference>
<dbReference type="InterPro" id="IPR013655">
    <property type="entry name" value="PAS_fold_3"/>
</dbReference>
<keyword evidence="19" id="KW-0411">Iron-sulfur</keyword>
<dbReference type="EMBL" id="JACJVN010000056">
    <property type="protein sequence ID" value="MBB6678505.1"/>
    <property type="molecule type" value="Genomic_DNA"/>
</dbReference>
<comment type="function">
    <text evidence="21">Member of the two-component regulatory system NreB/NreC involved in the control of dissimilatory nitrate/nitrite reduction in response to oxygen. NreB functions as a direct oxygen sensor histidine kinase which is autophosphorylated, in the absence of oxygen, probably at the conserved histidine residue, and transfers its phosphate group probably to a conserved aspartate residue of NreC. NreB/NreC activates the expression of the nitrate (narGHJI) and nitrite (nir) reductase operons, as well as the putative nitrate transporter gene narT.</text>
</comment>
<dbReference type="Proteomes" id="UP000574133">
    <property type="component" value="Unassembled WGS sequence"/>
</dbReference>
<keyword evidence="8" id="KW-0004">4Fe-4S</keyword>
<dbReference type="GO" id="GO:0046983">
    <property type="term" value="F:protein dimerization activity"/>
    <property type="evidence" value="ECO:0007669"/>
    <property type="project" value="InterPro"/>
</dbReference>
<dbReference type="InterPro" id="IPR004358">
    <property type="entry name" value="Sig_transdc_His_kin-like_C"/>
</dbReference>
<keyword evidence="18" id="KW-0902">Two-component regulatory system</keyword>
<feature type="domain" description="PAS" evidence="25">
    <location>
        <begin position="32"/>
        <end position="104"/>
    </location>
</feature>
<keyword evidence="10" id="KW-0808">Transferase</keyword>
<evidence type="ECO:0000259" key="26">
    <source>
        <dbReference type="PROSITE" id="PS50113"/>
    </source>
</evidence>
<dbReference type="Gene3D" id="3.30.450.20">
    <property type="entry name" value="PAS domain"/>
    <property type="match status" value="1"/>
</dbReference>
<dbReference type="InterPro" id="IPR005467">
    <property type="entry name" value="His_kinase_dom"/>
</dbReference>
<dbReference type="RefSeq" id="WP_185179770.1">
    <property type="nucleotide sequence ID" value="NZ_CBCSEP010000010.1"/>
</dbReference>
<dbReference type="InterPro" id="IPR000700">
    <property type="entry name" value="PAS-assoc_C"/>
</dbReference>
<dbReference type="PRINTS" id="PR00344">
    <property type="entry name" value="BCTRLSENSOR"/>
</dbReference>
<sequence>MTAVGLFSLLICIILGAAMYRLMRCYGIARRNLRDASALLASIDATVWLRDLNNRRSFVSAGIASLFGISQEEFQRDQQVWRKKVHPEDLPFLLRKEEELSEGKPVLVEFRVLLSSDSWKWVQARATPVLDSERKLTQVYGVLLDITERKRAEQIKEQLSEESRFAKTAIRTTLEIQETERKRIAKELHDGAGQSLYSVLLGLNFIKSELDVPLRLLEYMNDMARDLERMIQSMKDFSLALSPDLLEQLGLSAALEGLVRQLRTTQIVQTLTLDVRLSERLHPDVEINLYRIVQESLSNAMKHSRCGSILISIGDTEAGILLEVRDDGVGFMTEAGQRGLGLRHMEERARLMGGSFKIRSSPEKGTVILVSVPVTRRRA</sequence>
<evidence type="ECO:0000256" key="14">
    <source>
        <dbReference type="ARBA" id="ARBA00022777"/>
    </source>
</evidence>
<evidence type="ECO:0000256" key="23">
    <source>
        <dbReference type="SAM" id="Phobius"/>
    </source>
</evidence>
<keyword evidence="11 23" id="KW-0812">Transmembrane</keyword>
<evidence type="ECO:0000256" key="11">
    <source>
        <dbReference type="ARBA" id="ARBA00022692"/>
    </source>
</evidence>
<evidence type="ECO:0000256" key="1">
    <source>
        <dbReference type="ARBA" id="ARBA00000085"/>
    </source>
</evidence>
<evidence type="ECO:0000259" key="25">
    <source>
        <dbReference type="PROSITE" id="PS50112"/>
    </source>
</evidence>
<keyword evidence="20 23" id="KW-0472">Membrane</keyword>
<dbReference type="Pfam" id="PF02518">
    <property type="entry name" value="HATPase_c"/>
    <property type="match status" value="1"/>
</dbReference>
<feature type="domain" description="PAC" evidence="26">
    <location>
        <begin position="106"/>
        <end position="158"/>
    </location>
</feature>
<keyword evidence="17" id="KW-0408">Iron</keyword>
<dbReference type="Gene3D" id="1.20.5.1930">
    <property type="match status" value="1"/>
</dbReference>
<dbReference type="GO" id="GO:0005737">
    <property type="term" value="C:cytoplasm"/>
    <property type="evidence" value="ECO:0007669"/>
    <property type="project" value="UniProtKB-SubCell"/>
</dbReference>
<dbReference type="NCBIfam" id="TIGR00229">
    <property type="entry name" value="sensory_box"/>
    <property type="match status" value="1"/>
</dbReference>
<dbReference type="Pfam" id="PF07730">
    <property type="entry name" value="HisKA_3"/>
    <property type="match status" value="1"/>
</dbReference>
<evidence type="ECO:0000256" key="9">
    <source>
        <dbReference type="ARBA" id="ARBA00022490"/>
    </source>
</evidence>
<keyword evidence="12" id="KW-0479">Metal-binding</keyword>
<dbReference type="InterPro" id="IPR001610">
    <property type="entry name" value="PAC"/>
</dbReference>
<evidence type="ECO:0000256" key="10">
    <source>
        <dbReference type="ARBA" id="ARBA00022679"/>
    </source>
</evidence>
<dbReference type="SMART" id="SM00086">
    <property type="entry name" value="PAC"/>
    <property type="match status" value="1"/>
</dbReference>
<dbReference type="Gene3D" id="3.30.565.10">
    <property type="entry name" value="Histidine kinase-like ATPase, C-terminal domain"/>
    <property type="match status" value="1"/>
</dbReference>
<dbReference type="GO" id="GO:0005524">
    <property type="term" value="F:ATP binding"/>
    <property type="evidence" value="ECO:0007669"/>
    <property type="project" value="UniProtKB-KW"/>
</dbReference>
<dbReference type="PROSITE" id="PS50112">
    <property type="entry name" value="PAS"/>
    <property type="match status" value="1"/>
</dbReference>
<dbReference type="SMART" id="SM00387">
    <property type="entry name" value="HATPase_c"/>
    <property type="match status" value="1"/>
</dbReference>
<dbReference type="PROSITE" id="PS50109">
    <property type="entry name" value="HIS_KIN"/>
    <property type="match status" value="1"/>
</dbReference>
<proteinExistence type="predicted"/>
<protein>
    <recommendedName>
        <fullName evidence="6">Oxygen sensor histidine kinase NreB</fullName>
        <ecNumber evidence="5">2.7.13.3</ecNumber>
    </recommendedName>
    <alternativeName>
        <fullName evidence="22">Nitrogen regulation protein B</fullName>
    </alternativeName>
</protein>
<evidence type="ECO:0000256" key="22">
    <source>
        <dbReference type="ARBA" id="ARBA00030800"/>
    </source>
</evidence>
<keyword evidence="9" id="KW-0963">Cytoplasm</keyword>
<evidence type="ECO:0000256" key="4">
    <source>
        <dbReference type="ARBA" id="ARBA00004651"/>
    </source>
</evidence>
<dbReference type="PANTHER" id="PTHR24421">
    <property type="entry name" value="NITRATE/NITRITE SENSOR PROTEIN NARX-RELATED"/>
    <property type="match status" value="1"/>
</dbReference>
<accession>A0A841TEL3</accession>
<dbReference type="InterPro" id="IPR003594">
    <property type="entry name" value="HATPase_dom"/>
</dbReference>
<dbReference type="CDD" id="cd16917">
    <property type="entry name" value="HATPase_UhpB-NarQ-NarX-like"/>
    <property type="match status" value="1"/>
</dbReference>
<evidence type="ECO:0000256" key="21">
    <source>
        <dbReference type="ARBA" id="ARBA00024827"/>
    </source>
</evidence>
<organism evidence="27 28">
    <name type="scientific">Cohnella lubricantis</name>
    <dbReference type="NCBI Taxonomy" id="2163172"/>
    <lineage>
        <taxon>Bacteria</taxon>
        <taxon>Bacillati</taxon>
        <taxon>Bacillota</taxon>
        <taxon>Bacilli</taxon>
        <taxon>Bacillales</taxon>
        <taxon>Paenibacillaceae</taxon>
        <taxon>Cohnella</taxon>
    </lineage>
</organism>
<comment type="cofactor">
    <cofactor evidence="2">
        <name>[4Fe-4S] cluster</name>
        <dbReference type="ChEBI" id="CHEBI:49883"/>
    </cofactor>
</comment>
<keyword evidence="7" id="KW-1003">Cell membrane</keyword>
<dbReference type="InterPro" id="IPR036890">
    <property type="entry name" value="HATPase_C_sf"/>
</dbReference>
<evidence type="ECO:0000256" key="18">
    <source>
        <dbReference type="ARBA" id="ARBA00023012"/>
    </source>
</evidence>
<dbReference type="GO" id="GO:0005886">
    <property type="term" value="C:plasma membrane"/>
    <property type="evidence" value="ECO:0007669"/>
    <property type="project" value="UniProtKB-SubCell"/>
</dbReference>
<keyword evidence="28" id="KW-1185">Reference proteome</keyword>
<evidence type="ECO:0000256" key="19">
    <source>
        <dbReference type="ARBA" id="ARBA00023014"/>
    </source>
</evidence>
<dbReference type="GO" id="GO:0000155">
    <property type="term" value="F:phosphorelay sensor kinase activity"/>
    <property type="evidence" value="ECO:0007669"/>
    <property type="project" value="InterPro"/>
</dbReference>
<dbReference type="SUPFAM" id="SSF55874">
    <property type="entry name" value="ATPase domain of HSP90 chaperone/DNA topoisomerase II/histidine kinase"/>
    <property type="match status" value="1"/>
</dbReference>
<dbReference type="AlphaFoldDB" id="A0A841TEL3"/>
<dbReference type="SUPFAM" id="SSF55785">
    <property type="entry name" value="PYP-like sensor domain (PAS domain)"/>
    <property type="match status" value="1"/>
</dbReference>
<evidence type="ECO:0000256" key="20">
    <source>
        <dbReference type="ARBA" id="ARBA00023136"/>
    </source>
</evidence>
<dbReference type="InterPro" id="IPR000014">
    <property type="entry name" value="PAS"/>
</dbReference>
<feature type="transmembrane region" description="Helical" evidence="23">
    <location>
        <begin position="6"/>
        <end position="23"/>
    </location>
</feature>
<evidence type="ECO:0000256" key="2">
    <source>
        <dbReference type="ARBA" id="ARBA00001966"/>
    </source>
</evidence>
<keyword evidence="15" id="KW-0067">ATP-binding</keyword>
<keyword evidence="13" id="KW-0547">Nucleotide-binding</keyword>
<gene>
    <name evidence="27" type="ORF">H4Q31_14530</name>
</gene>
<evidence type="ECO:0000256" key="3">
    <source>
        <dbReference type="ARBA" id="ARBA00004496"/>
    </source>
</evidence>
<comment type="subcellular location">
    <subcellularLocation>
        <location evidence="4">Cell membrane</location>
        <topology evidence="4">Multi-pass membrane protein</topology>
    </subcellularLocation>
    <subcellularLocation>
        <location evidence="3">Cytoplasm</location>
    </subcellularLocation>
</comment>
<evidence type="ECO:0000256" key="5">
    <source>
        <dbReference type="ARBA" id="ARBA00012438"/>
    </source>
</evidence>
<evidence type="ECO:0000256" key="13">
    <source>
        <dbReference type="ARBA" id="ARBA00022741"/>
    </source>
</evidence>
<dbReference type="PROSITE" id="PS50113">
    <property type="entry name" value="PAC"/>
    <property type="match status" value="1"/>
</dbReference>
<dbReference type="EC" id="2.7.13.3" evidence="5"/>
<dbReference type="InterPro" id="IPR011712">
    <property type="entry name" value="Sig_transdc_His_kin_sub3_dim/P"/>
</dbReference>
<evidence type="ECO:0000259" key="24">
    <source>
        <dbReference type="PROSITE" id="PS50109"/>
    </source>
</evidence>
<reference evidence="27 28" key="1">
    <citation type="submission" date="2020-08" db="EMBL/GenBank/DDBJ databases">
        <title>Cohnella phylogeny.</title>
        <authorList>
            <person name="Dunlap C."/>
        </authorList>
    </citation>
    <scope>NUCLEOTIDE SEQUENCE [LARGE SCALE GENOMIC DNA]</scope>
    <source>
        <strain evidence="27 28">DSM 103658</strain>
    </source>
</reference>
<dbReference type="InterPro" id="IPR035965">
    <property type="entry name" value="PAS-like_dom_sf"/>
</dbReference>
<evidence type="ECO:0000256" key="15">
    <source>
        <dbReference type="ARBA" id="ARBA00022840"/>
    </source>
</evidence>
<dbReference type="Pfam" id="PF08447">
    <property type="entry name" value="PAS_3"/>
    <property type="match status" value="1"/>
</dbReference>
<dbReference type="PANTHER" id="PTHR24421:SF37">
    <property type="entry name" value="SENSOR HISTIDINE KINASE NARS"/>
    <property type="match status" value="1"/>
</dbReference>